<evidence type="ECO:0000313" key="1">
    <source>
        <dbReference type="EMBL" id="BBO87152.1"/>
    </source>
</evidence>
<evidence type="ECO:0000313" key="2">
    <source>
        <dbReference type="Proteomes" id="UP000422108"/>
    </source>
</evidence>
<gene>
    <name evidence="1" type="ORF">DSCOOX_03320</name>
</gene>
<dbReference type="Proteomes" id="UP000422108">
    <property type="component" value="Chromosome"/>
</dbReference>
<protein>
    <submittedName>
        <fullName evidence="1">Uncharacterized protein</fullName>
    </submittedName>
</protein>
<name>A0A5K8A3N8_9BACT</name>
<dbReference type="AlphaFoldDB" id="A0A5K8A3N8"/>
<accession>A0A5K8A3N8</accession>
<dbReference type="EMBL" id="AP021879">
    <property type="protein sequence ID" value="BBO87152.1"/>
    <property type="molecule type" value="Genomic_DNA"/>
</dbReference>
<proteinExistence type="predicted"/>
<keyword evidence="2" id="KW-1185">Reference proteome</keyword>
<sequence>MINWENQWSEENGNFKNDTVKKVLTPMKAPEEESVEPLVIFWRAMSPHGDQNPFFSINTKNENFPKVNIFSISLYFRNLYKQSQTGISIYAPYAIRRLEWLNKLILNNS</sequence>
<reference evidence="1 2" key="1">
    <citation type="submission" date="2019-11" db="EMBL/GenBank/DDBJ databases">
        <title>Comparative genomics of hydrocarbon-degrading Desulfosarcina strains.</title>
        <authorList>
            <person name="Watanabe M."/>
            <person name="Kojima H."/>
            <person name="Fukui M."/>
        </authorList>
    </citation>
    <scope>NUCLEOTIDE SEQUENCE [LARGE SCALE GENOMIC DNA]</scope>
    <source>
        <strain evidence="2">oXyS1</strain>
    </source>
</reference>
<organism evidence="1 2">
    <name type="scientific">Desulfosarcina ovata subsp. ovata</name>
    <dbReference type="NCBI Taxonomy" id="2752305"/>
    <lineage>
        <taxon>Bacteria</taxon>
        <taxon>Pseudomonadati</taxon>
        <taxon>Thermodesulfobacteriota</taxon>
        <taxon>Desulfobacteria</taxon>
        <taxon>Desulfobacterales</taxon>
        <taxon>Desulfosarcinaceae</taxon>
        <taxon>Desulfosarcina</taxon>
    </lineage>
</organism>
<dbReference type="RefSeq" id="WP_155308636.1">
    <property type="nucleotide sequence ID" value="NZ_AP021879.1"/>
</dbReference>